<protein>
    <recommendedName>
        <fullName evidence="2">Fibronectin type-III domain-containing protein</fullName>
    </recommendedName>
</protein>
<sequence length="957" mass="106410">MMKQFKSVLLLVLCCWVLPLNAAYNTALLNLKPLDIDSIGFDGDIQFSLRSNLDRREEVQMMSRRDMESELFRQGIAMGNSDAEVLKVGKALGVEFIIYGEVQMSENGIATTIKMLDIVHERLAKNWNINFSGRNDINEKGAALANGLVKAMAQSLVDAKVEAQTAAKQADAQSAEQFNLLAAFTATSNNKGISLSWQPIASGAYNKYNIYRAETSVGPFTQIAALADTHYLDSQVENKKQYFYKIGLVDASNGLQTEDSNMQTVIYVDESLKNRPLSPTILSVEIGVKQSKITFVPNLDNRSRGHNVYSYKIYRKRQDGGHWLHVGSIRLTSGEPKLSYQYIDKSNIEDGVSYSYAVSAVTKNNESTLSGTEVVISPGTPVLSVGQDNQLREIELAWVVENANGGFYIYRRVAGTTIWQRIADIKQANVRRFIDRKGLLDGTQYEYYVSLVNNGKETDPSNIVTARTKALPATPQNFTAQSGLVKAVQLNWQALADLDIAGYKLYRMKDDGNGFQEGDQLTLVHEIKGVETQSFLDQGSQEAPLLDGTQYHYAIAAMNKFGARGNLSYVASATTKALPKSVGEIQVQVSSTQIQVNWPAPASADIKQFHLSRKWNNQSWVLIRVLPANETQYIDADLKPYAATTYQLIAEDNSGLMSSPIVSNPVINPAKLALKVSKENLLRKIELSWHPQNNITGYKIYRKEEGDADWSKLAVIESASTSRYTDEYKLEDGRRYQYQISALDGELETPASEFVTAQTKAVPQPPKNFTVQSGLVKTVVLRWEKINDTDVAGYYLYKMNDKGRMERLKTIKDRNIVEYTDDGSLFNKLSDGTEYQYAITAYNRFNAEGGRSPIIKATTKPVPAVVATLEASYQNGAVDIRWSANSESDIQMYEVEKASASCSSWRDLATLTASQTKTSDTDVTAGTKYCYRIKAIDSDALESAQWQSTEINIPTTP</sequence>
<feature type="domain" description="Fibronectin type-III" evidence="2">
    <location>
        <begin position="765"/>
        <end position="862"/>
    </location>
</feature>
<keyword evidence="4" id="KW-1185">Reference proteome</keyword>
<dbReference type="InterPro" id="IPR050713">
    <property type="entry name" value="RTP_Phos/Ushers"/>
</dbReference>
<feature type="domain" description="Fibronectin type-III" evidence="2">
    <location>
        <begin position="670"/>
        <end position="762"/>
    </location>
</feature>
<organism evidence="3 4">
    <name type="scientific">Catenovulum sediminis</name>
    <dbReference type="NCBI Taxonomy" id="1740262"/>
    <lineage>
        <taxon>Bacteria</taxon>
        <taxon>Pseudomonadati</taxon>
        <taxon>Pseudomonadota</taxon>
        <taxon>Gammaproteobacteria</taxon>
        <taxon>Alteromonadales</taxon>
        <taxon>Alteromonadaceae</taxon>
        <taxon>Catenovulum</taxon>
    </lineage>
</organism>
<keyword evidence="1" id="KW-0732">Signal</keyword>
<accession>A0ABV1RDM5</accession>
<dbReference type="PANTHER" id="PTHR46957:SF3">
    <property type="entry name" value="CYTOKINE RECEPTOR"/>
    <property type="match status" value="1"/>
</dbReference>
<dbReference type="InterPro" id="IPR013783">
    <property type="entry name" value="Ig-like_fold"/>
</dbReference>
<dbReference type="PROSITE" id="PS50853">
    <property type="entry name" value="FN3"/>
    <property type="match status" value="3"/>
</dbReference>
<evidence type="ECO:0000256" key="1">
    <source>
        <dbReference type="SAM" id="SignalP"/>
    </source>
</evidence>
<dbReference type="CDD" id="cd00063">
    <property type="entry name" value="FN3"/>
    <property type="match status" value="6"/>
</dbReference>
<dbReference type="RefSeq" id="WP_350400676.1">
    <property type="nucleotide sequence ID" value="NZ_JBELOE010000076.1"/>
</dbReference>
<dbReference type="EMBL" id="JBELOE010000076">
    <property type="protein sequence ID" value="MER2490872.1"/>
    <property type="molecule type" value="Genomic_DNA"/>
</dbReference>
<dbReference type="SMART" id="SM00060">
    <property type="entry name" value="FN3"/>
    <property type="match status" value="7"/>
</dbReference>
<dbReference type="PANTHER" id="PTHR46957">
    <property type="entry name" value="CYTOKINE RECEPTOR"/>
    <property type="match status" value="1"/>
</dbReference>
<gene>
    <name evidence="3" type="ORF">ABS311_03120</name>
</gene>
<dbReference type="Proteomes" id="UP001467690">
    <property type="component" value="Unassembled WGS sequence"/>
</dbReference>
<feature type="domain" description="Fibronectin type-III" evidence="2">
    <location>
        <begin position="578"/>
        <end position="666"/>
    </location>
</feature>
<reference evidence="3 4" key="1">
    <citation type="submission" date="2024-06" db="EMBL/GenBank/DDBJ databases">
        <authorList>
            <person name="Chen R.Y."/>
        </authorList>
    </citation>
    <scope>NUCLEOTIDE SEQUENCE [LARGE SCALE GENOMIC DNA]</scope>
    <source>
        <strain evidence="3 4">D2</strain>
    </source>
</reference>
<evidence type="ECO:0000259" key="2">
    <source>
        <dbReference type="PROSITE" id="PS50853"/>
    </source>
</evidence>
<feature type="signal peptide" evidence="1">
    <location>
        <begin position="1"/>
        <end position="22"/>
    </location>
</feature>
<evidence type="ECO:0000313" key="4">
    <source>
        <dbReference type="Proteomes" id="UP001467690"/>
    </source>
</evidence>
<name>A0ABV1RDM5_9ALTE</name>
<dbReference type="SUPFAM" id="SSF49265">
    <property type="entry name" value="Fibronectin type III"/>
    <property type="match status" value="5"/>
</dbReference>
<feature type="chain" id="PRO_5046514162" description="Fibronectin type-III domain-containing protein" evidence="1">
    <location>
        <begin position="23"/>
        <end position="957"/>
    </location>
</feature>
<proteinExistence type="predicted"/>
<evidence type="ECO:0000313" key="3">
    <source>
        <dbReference type="EMBL" id="MER2490872.1"/>
    </source>
</evidence>
<dbReference type="Gene3D" id="2.60.40.10">
    <property type="entry name" value="Immunoglobulins"/>
    <property type="match status" value="8"/>
</dbReference>
<dbReference type="InterPro" id="IPR036116">
    <property type="entry name" value="FN3_sf"/>
</dbReference>
<comment type="caution">
    <text evidence="3">The sequence shown here is derived from an EMBL/GenBank/DDBJ whole genome shotgun (WGS) entry which is preliminary data.</text>
</comment>
<dbReference type="InterPro" id="IPR003961">
    <property type="entry name" value="FN3_dom"/>
</dbReference>